<evidence type="ECO:0000256" key="11">
    <source>
        <dbReference type="SAM" id="SignalP"/>
    </source>
</evidence>
<dbReference type="InterPro" id="IPR018062">
    <property type="entry name" value="HTH_AraC-typ_CS"/>
</dbReference>
<dbReference type="OrthoDB" id="9809670at2"/>
<dbReference type="SUPFAM" id="SSF101898">
    <property type="entry name" value="NHL repeat"/>
    <property type="match status" value="1"/>
</dbReference>
<feature type="domain" description="HTH araC/xylS-type" evidence="12">
    <location>
        <begin position="1270"/>
        <end position="1369"/>
    </location>
</feature>
<dbReference type="CDD" id="cd00082">
    <property type="entry name" value="HisKA"/>
    <property type="match status" value="1"/>
</dbReference>
<keyword evidence="3 9" id="KW-0597">Phosphoprotein</keyword>
<dbReference type="SMART" id="SM00387">
    <property type="entry name" value="HATPase_c"/>
    <property type="match status" value="1"/>
</dbReference>
<dbReference type="InterPro" id="IPR036890">
    <property type="entry name" value="HATPase_C_sf"/>
</dbReference>
<dbReference type="InterPro" id="IPR015943">
    <property type="entry name" value="WD40/YVTN_repeat-like_dom_sf"/>
</dbReference>
<evidence type="ECO:0000256" key="7">
    <source>
        <dbReference type="ARBA" id="ARBA00023125"/>
    </source>
</evidence>
<dbReference type="SMART" id="SM00388">
    <property type="entry name" value="HisKA"/>
    <property type="match status" value="1"/>
</dbReference>
<dbReference type="InterPro" id="IPR009057">
    <property type="entry name" value="Homeodomain-like_sf"/>
</dbReference>
<dbReference type="PANTHER" id="PTHR43547:SF2">
    <property type="entry name" value="HYBRID SIGNAL TRANSDUCTION HISTIDINE KINASE C"/>
    <property type="match status" value="1"/>
</dbReference>
<dbReference type="CDD" id="cd17574">
    <property type="entry name" value="REC_OmpR"/>
    <property type="match status" value="1"/>
</dbReference>
<dbReference type="SUPFAM" id="SSF55874">
    <property type="entry name" value="ATPase domain of HSP90 chaperone/DNA topoisomerase II/histidine kinase"/>
    <property type="match status" value="1"/>
</dbReference>
<evidence type="ECO:0000256" key="4">
    <source>
        <dbReference type="ARBA" id="ARBA00022679"/>
    </source>
</evidence>
<proteinExistence type="predicted"/>
<dbReference type="Gene3D" id="1.10.287.130">
    <property type="match status" value="1"/>
</dbReference>
<keyword evidence="6" id="KW-0805">Transcription regulation</keyword>
<dbReference type="Gene3D" id="3.40.50.2300">
    <property type="match status" value="1"/>
</dbReference>
<evidence type="ECO:0000256" key="1">
    <source>
        <dbReference type="ARBA" id="ARBA00000085"/>
    </source>
</evidence>
<dbReference type="Pfam" id="PF12833">
    <property type="entry name" value="HTH_18"/>
    <property type="match status" value="1"/>
</dbReference>
<dbReference type="InterPro" id="IPR036097">
    <property type="entry name" value="HisK_dim/P_sf"/>
</dbReference>
<dbReference type="Pfam" id="PF02518">
    <property type="entry name" value="HATPase_c"/>
    <property type="match status" value="1"/>
</dbReference>
<feature type="modified residue" description="4-aspartylphosphate" evidence="9">
    <location>
        <position position="1171"/>
    </location>
</feature>
<dbReference type="SUPFAM" id="SSF46689">
    <property type="entry name" value="Homeodomain-like"/>
    <property type="match status" value="1"/>
</dbReference>
<keyword evidence="7" id="KW-0238">DNA-binding</keyword>
<comment type="caution">
    <text evidence="15">The sequence shown here is derived from an EMBL/GenBank/DDBJ whole genome shotgun (WGS) entry which is preliminary data.</text>
</comment>
<dbReference type="SUPFAM" id="SSF52172">
    <property type="entry name" value="CheY-like"/>
    <property type="match status" value="1"/>
</dbReference>
<dbReference type="InterPro" id="IPR003661">
    <property type="entry name" value="HisK_dim/P_dom"/>
</dbReference>
<evidence type="ECO:0000256" key="5">
    <source>
        <dbReference type="ARBA" id="ARBA00022777"/>
    </source>
</evidence>
<dbReference type="PROSITE" id="PS50109">
    <property type="entry name" value="HIS_KIN"/>
    <property type="match status" value="1"/>
</dbReference>
<dbReference type="InterPro" id="IPR018060">
    <property type="entry name" value="HTH_AraC"/>
</dbReference>
<dbReference type="InterPro" id="IPR004358">
    <property type="entry name" value="Sig_transdc_His_kin-like_C"/>
</dbReference>
<evidence type="ECO:0000259" key="14">
    <source>
        <dbReference type="PROSITE" id="PS50110"/>
    </source>
</evidence>
<dbReference type="SMART" id="SM00342">
    <property type="entry name" value="HTH_ARAC"/>
    <property type="match status" value="1"/>
</dbReference>
<organism evidence="15 16">
    <name type="scientific">Marinilabilia rubra</name>
    <dbReference type="NCBI Taxonomy" id="2162893"/>
    <lineage>
        <taxon>Bacteria</taxon>
        <taxon>Pseudomonadati</taxon>
        <taxon>Bacteroidota</taxon>
        <taxon>Bacteroidia</taxon>
        <taxon>Marinilabiliales</taxon>
        <taxon>Marinilabiliaceae</taxon>
        <taxon>Marinilabilia</taxon>
    </lineage>
</organism>
<dbReference type="Pfam" id="PF00512">
    <property type="entry name" value="HisKA"/>
    <property type="match status" value="1"/>
</dbReference>
<dbReference type="InterPro" id="IPR003594">
    <property type="entry name" value="HATPase_dom"/>
</dbReference>
<keyword evidence="5" id="KW-0418">Kinase</keyword>
<dbReference type="Pfam" id="PF07495">
    <property type="entry name" value="Y_Y_Y"/>
    <property type="match status" value="1"/>
</dbReference>
<dbReference type="GO" id="GO:0003700">
    <property type="term" value="F:DNA-binding transcription factor activity"/>
    <property type="evidence" value="ECO:0007669"/>
    <property type="project" value="InterPro"/>
</dbReference>
<keyword evidence="10" id="KW-0472">Membrane</keyword>
<dbReference type="GO" id="GO:0000155">
    <property type="term" value="F:phosphorelay sensor kinase activity"/>
    <property type="evidence" value="ECO:0007669"/>
    <property type="project" value="InterPro"/>
</dbReference>
<dbReference type="GO" id="GO:0043565">
    <property type="term" value="F:sequence-specific DNA binding"/>
    <property type="evidence" value="ECO:0007669"/>
    <property type="project" value="InterPro"/>
</dbReference>
<dbReference type="PROSITE" id="PS00041">
    <property type="entry name" value="HTH_ARAC_FAMILY_1"/>
    <property type="match status" value="1"/>
</dbReference>
<keyword evidence="10" id="KW-1133">Transmembrane helix</keyword>
<gene>
    <name evidence="15" type="ORF">DDZ16_12365</name>
</gene>
<dbReference type="Proteomes" id="UP000244956">
    <property type="component" value="Unassembled WGS sequence"/>
</dbReference>
<dbReference type="Gene3D" id="1.10.10.60">
    <property type="entry name" value="Homeodomain-like"/>
    <property type="match status" value="1"/>
</dbReference>
<accession>A0A2U2B7M7</accession>
<dbReference type="SMART" id="SM00448">
    <property type="entry name" value="REC"/>
    <property type="match status" value="1"/>
</dbReference>
<feature type="signal peptide" evidence="11">
    <location>
        <begin position="1"/>
        <end position="21"/>
    </location>
</feature>
<feature type="transmembrane region" description="Helical" evidence="10">
    <location>
        <begin position="807"/>
        <end position="828"/>
    </location>
</feature>
<dbReference type="SUPFAM" id="SSF47384">
    <property type="entry name" value="Homodimeric domain of signal transducing histidine kinase"/>
    <property type="match status" value="1"/>
</dbReference>
<dbReference type="PROSITE" id="PS01124">
    <property type="entry name" value="HTH_ARAC_FAMILY_2"/>
    <property type="match status" value="1"/>
</dbReference>
<evidence type="ECO:0000256" key="6">
    <source>
        <dbReference type="ARBA" id="ARBA00023015"/>
    </source>
</evidence>
<evidence type="ECO:0000256" key="9">
    <source>
        <dbReference type="PROSITE-ProRule" id="PRU00169"/>
    </source>
</evidence>
<dbReference type="Gene3D" id="2.60.40.10">
    <property type="entry name" value="Immunoglobulins"/>
    <property type="match status" value="1"/>
</dbReference>
<reference evidence="15 16" key="1">
    <citation type="submission" date="2018-05" db="EMBL/GenBank/DDBJ databases">
        <title>Marinilabilia rubrum sp. nov., isolated from saltern sediment.</title>
        <authorList>
            <person name="Zhang R."/>
        </authorList>
    </citation>
    <scope>NUCLEOTIDE SEQUENCE [LARGE SCALE GENOMIC DNA]</scope>
    <source>
        <strain evidence="15 16">WTE16</strain>
    </source>
</reference>
<evidence type="ECO:0000259" key="12">
    <source>
        <dbReference type="PROSITE" id="PS01124"/>
    </source>
</evidence>
<dbReference type="InterPro" id="IPR011123">
    <property type="entry name" value="Y_Y_Y"/>
</dbReference>
<dbReference type="InterPro" id="IPR011006">
    <property type="entry name" value="CheY-like_superfamily"/>
</dbReference>
<evidence type="ECO:0000259" key="13">
    <source>
        <dbReference type="PROSITE" id="PS50109"/>
    </source>
</evidence>
<dbReference type="RefSeq" id="WP_109264791.1">
    <property type="nucleotide sequence ID" value="NZ_QEWP01000009.1"/>
</dbReference>
<dbReference type="Gene3D" id="2.130.10.10">
    <property type="entry name" value="YVTN repeat-like/Quinoprotein amine dehydrogenase"/>
    <property type="match status" value="3"/>
</dbReference>
<dbReference type="PANTHER" id="PTHR43547">
    <property type="entry name" value="TWO-COMPONENT HISTIDINE KINASE"/>
    <property type="match status" value="1"/>
</dbReference>
<evidence type="ECO:0000256" key="8">
    <source>
        <dbReference type="ARBA" id="ARBA00023163"/>
    </source>
</evidence>
<dbReference type="InterPro" id="IPR011110">
    <property type="entry name" value="Reg_prop"/>
</dbReference>
<dbReference type="InterPro" id="IPR001789">
    <property type="entry name" value="Sig_transdc_resp-reg_receiver"/>
</dbReference>
<dbReference type="FunFam" id="3.30.565.10:FF:000006">
    <property type="entry name" value="Sensor histidine kinase WalK"/>
    <property type="match status" value="1"/>
</dbReference>
<evidence type="ECO:0000256" key="10">
    <source>
        <dbReference type="SAM" id="Phobius"/>
    </source>
</evidence>
<dbReference type="Gene3D" id="3.30.565.10">
    <property type="entry name" value="Histidine kinase-like ATPase, C-terminal domain"/>
    <property type="match status" value="1"/>
</dbReference>
<keyword evidence="11" id="KW-0732">Signal</keyword>
<dbReference type="PRINTS" id="PR00344">
    <property type="entry name" value="BCTRLSENSOR"/>
</dbReference>
<dbReference type="PROSITE" id="PS50110">
    <property type="entry name" value="RESPONSE_REGULATORY"/>
    <property type="match status" value="1"/>
</dbReference>
<keyword evidence="10" id="KW-0812">Transmembrane</keyword>
<protein>
    <recommendedName>
        <fullName evidence="2">histidine kinase</fullName>
        <ecNumber evidence="2">2.7.13.3</ecNumber>
    </recommendedName>
</protein>
<dbReference type="EC" id="2.7.13.3" evidence="2"/>
<evidence type="ECO:0000313" key="16">
    <source>
        <dbReference type="Proteomes" id="UP000244956"/>
    </source>
</evidence>
<dbReference type="Pfam" id="PF00072">
    <property type="entry name" value="Response_reg"/>
    <property type="match status" value="1"/>
</dbReference>
<keyword evidence="8" id="KW-0804">Transcription</keyword>
<dbReference type="Pfam" id="PF07494">
    <property type="entry name" value="Reg_prop"/>
    <property type="match status" value="2"/>
</dbReference>
<evidence type="ECO:0000256" key="2">
    <source>
        <dbReference type="ARBA" id="ARBA00012438"/>
    </source>
</evidence>
<dbReference type="InterPro" id="IPR005467">
    <property type="entry name" value="His_kinase_dom"/>
</dbReference>
<dbReference type="EMBL" id="QEWP01000009">
    <property type="protein sequence ID" value="PWD99052.1"/>
    <property type="molecule type" value="Genomic_DNA"/>
</dbReference>
<keyword evidence="16" id="KW-1185">Reference proteome</keyword>
<feature type="domain" description="Histidine kinase" evidence="13">
    <location>
        <begin position="860"/>
        <end position="1079"/>
    </location>
</feature>
<feature type="chain" id="PRO_5015769434" description="histidine kinase" evidence="11">
    <location>
        <begin position="22"/>
        <end position="1377"/>
    </location>
</feature>
<dbReference type="InterPro" id="IPR013783">
    <property type="entry name" value="Ig-like_fold"/>
</dbReference>
<feature type="domain" description="Response regulatory" evidence="14">
    <location>
        <begin position="1123"/>
        <end position="1238"/>
    </location>
</feature>
<comment type="catalytic activity">
    <reaction evidence="1">
        <text>ATP + protein L-histidine = ADP + protein N-phospho-L-histidine.</text>
        <dbReference type="EC" id="2.7.13.3"/>
    </reaction>
</comment>
<sequence>MRFHFHILLICFVLGFSQSHSYGQALDYTAHLSISNGLAHNGVTSIIQSGNGLVWLGTYDGLNLYDGYDLRTFKNRNGKSILKSNRIRSLAEDERGNIWIGTDEGITIYNYNNNDFRNLYLKDKIGTEGGPIVLDILIDEGRVLCGTESEGIIVFDDQQQFIGQYTPSLSSDVPPPVFNGTLKLSNKDYLCATSNGLFVFNIQNGEFNKVLGGKIDVSNFVLSLDNNYLLVGMRTGVGLIKYDSRADKYEFYLKKRNFEDKIFNTASLDVKGHLWLGSLYNGIIKITNTNDFITGNDFSFLTWERDTPGTRGSLVYTSSNSGCWVGTFTHGIFRFDLDESPFFYYNSSMGLNHGVKSNEVLQMSVFDEDRVFISTHRGGSGLFNTKNNLFEPLPFDLPDGVDPVSITSVFVDSHKNIWLRIPGALGLGVVKNGTRYIKKVDPSFFPQFNQIAPKKIYEDSRGNLWFGTQNDLYKVVLNDVHEIQKIESINNNAGIKFEKISPVFAIYEDPEYNYIWVGTMKDGLLRIENGANVSLINAKIYQCQFINNEPLSLSSNFVTSITRVTNTQLWVGTEGGGIFKVLDSNGDPRFVSFSEKDGLSNNVVKAIVFDDKNNLWIPTNIGLNRIDPRKLDVKNYHEEDGLPFEDFTYSTAQLDNGNFVFSGLDGFFYFDAENIPDKEPLPDLTFGDLKMFNETVFPGDTVNGRVLLTKRLNNLSELDLRYNENVFSIEVKSIHFSTPENHYIKYKLDPVSPEWIKVVSDQKYINFTGLKPGEYKFSVMASNSFNKWTPPRQIVIKISPPFWETGWAYGIYFLLFLVIISGIIVIVLRIQNLKHNLEIEHVEKEKVQEINDEKLRFFVNISHEIKTPLTLIGGTFSFISEHFRGNTTLQNQLFMVKRQLKRMNQLVEQVQDFHKSENQRLKLNYSTFLFDDFLTDVIKDFDFIASQEGKNLKIDRKDGSETWVKADRDKIEKILSNILNNAFKFTSEGDGISVSYIKKNDELLIVISDTGQGISSEDLSFVFDRFFQSTSSPKHQNIGGSGIGLAFTRRLVEMHYGFISVESEVGKGTSFSIRLPILSENGELSEEENIQKILEIEKHSSINYLELRNNPTLSVDPEFKNSKVFLAEDNADMRKFISDILSEFFIVESFPDGEKCHQALNEEWPDIIVSDVLMPNINGFELCDKIKCDIKTCHIPVILLTACTDIEDQIKGIKGGADSYIGKPFNIEHLVASIESLLQGRKQLRERFQMDFPLTLDKENDTGKDHAFLEKLYQLISENIDNQDLDINVFARELYLNRTHFYQKVKAITGYTPFELLKAFRLKKAADLLVNGDVPVAEVSMMTGFKSRTHFSKIFKDKYSVTPGKYADEMKKKLSAE</sequence>
<dbReference type="SUPFAM" id="SSF63829">
    <property type="entry name" value="Calcium-dependent phosphotriesterase"/>
    <property type="match status" value="1"/>
</dbReference>
<evidence type="ECO:0000313" key="15">
    <source>
        <dbReference type="EMBL" id="PWD99052.1"/>
    </source>
</evidence>
<name>A0A2U2B7M7_9BACT</name>
<evidence type="ECO:0000256" key="3">
    <source>
        <dbReference type="ARBA" id="ARBA00022553"/>
    </source>
</evidence>
<keyword evidence="4" id="KW-0808">Transferase</keyword>